<evidence type="ECO:0000313" key="2">
    <source>
        <dbReference type="Proteomes" id="UP001163223"/>
    </source>
</evidence>
<protein>
    <submittedName>
        <fullName evidence="1">Uncharacterized protein</fullName>
    </submittedName>
</protein>
<keyword evidence="2" id="KW-1185">Reference proteome</keyword>
<dbReference type="EMBL" id="CP113520">
    <property type="protein sequence ID" value="WAJ27511.1"/>
    <property type="molecule type" value="Genomic_DNA"/>
</dbReference>
<organism evidence="1 2">
    <name type="scientific">Antarcticirhabdus aurantiaca</name>
    <dbReference type="NCBI Taxonomy" id="2606717"/>
    <lineage>
        <taxon>Bacteria</taxon>
        <taxon>Pseudomonadati</taxon>
        <taxon>Pseudomonadota</taxon>
        <taxon>Alphaproteobacteria</taxon>
        <taxon>Hyphomicrobiales</taxon>
        <taxon>Aurantimonadaceae</taxon>
        <taxon>Antarcticirhabdus</taxon>
    </lineage>
</organism>
<evidence type="ECO:0000313" key="1">
    <source>
        <dbReference type="EMBL" id="WAJ27511.1"/>
    </source>
</evidence>
<name>A0ACD4NLL3_9HYPH</name>
<sequence length="129" mass="12479">MKPIITAALAAAACFAFQGAASAACSNETTASIAGGTGEAISKDGQHTPLETDANAPGVTQSQGGTTTNMEQAEASASGAVSKDGSTMPLAETKGGGDVAVAMSDQDVAAQQNGDPTAAATAQQETCTN</sequence>
<dbReference type="Proteomes" id="UP001163223">
    <property type="component" value="Chromosome"/>
</dbReference>
<gene>
    <name evidence="1" type="ORF">OXU80_22120</name>
</gene>
<accession>A0ACD4NLL3</accession>
<proteinExistence type="predicted"/>
<reference evidence="1" key="1">
    <citation type="submission" date="2022-11" db="EMBL/GenBank/DDBJ databases">
        <title>beta-Carotene-producing bacterium, Jeongeuplla avenae sp. nov., alleviates the salt stress of Arabidopsis seedlings.</title>
        <authorList>
            <person name="Jiang L."/>
            <person name="Lee J."/>
        </authorList>
    </citation>
    <scope>NUCLEOTIDE SEQUENCE</scope>
    <source>
        <strain evidence="1">DY_R2A_6</strain>
    </source>
</reference>